<dbReference type="Gene3D" id="1.25.40.250">
    <property type="entry name" value="ARM repeat, domain 1"/>
    <property type="match status" value="1"/>
</dbReference>
<dbReference type="SUPFAM" id="SSF48403">
    <property type="entry name" value="Ankyrin repeat"/>
    <property type="match status" value="1"/>
</dbReference>
<gene>
    <name evidence="8" type="primary">EIF3K</name>
    <name evidence="8" type="ORF">T01_8513</name>
</gene>
<accession>A0A0V1BV74</accession>
<dbReference type="GO" id="GO:0016282">
    <property type="term" value="C:eukaryotic 43S preinitiation complex"/>
    <property type="evidence" value="ECO:0007669"/>
    <property type="project" value="UniProtKB-UniRule"/>
</dbReference>
<feature type="repeat" description="ANK" evidence="6">
    <location>
        <begin position="146"/>
        <end position="178"/>
    </location>
</feature>
<dbReference type="GO" id="GO:0016787">
    <property type="term" value="F:hydrolase activity"/>
    <property type="evidence" value="ECO:0007669"/>
    <property type="project" value="UniProtKB-KW"/>
</dbReference>
<comment type="caution">
    <text evidence="8">The sequence shown here is derived from an EMBL/GenBank/DDBJ whole genome shotgun (WGS) entry which is preliminary data.</text>
</comment>
<dbReference type="InterPro" id="IPR036390">
    <property type="entry name" value="WH_DNA-bd_sf"/>
</dbReference>
<dbReference type="PROSITE" id="PS50250">
    <property type="entry name" value="PCI"/>
    <property type="match status" value="1"/>
</dbReference>
<evidence type="ECO:0000256" key="3">
    <source>
        <dbReference type="ARBA" id="ARBA00022801"/>
    </source>
</evidence>
<keyword evidence="6" id="KW-0040">ANK repeat</keyword>
<evidence type="ECO:0000313" key="9">
    <source>
        <dbReference type="Proteomes" id="UP000054776"/>
    </source>
</evidence>
<dbReference type="Gene3D" id="1.10.10.10">
    <property type="entry name" value="Winged helix-like DNA-binding domain superfamily/Winged helix DNA-binding domain"/>
    <property type="match status" value="1"/>
</dbReference>
<sequence>MLNFIFFNFYSMNMHVAEVSASSGFAAMSKTSNTYLEYYIENNCIDDLRCAVEVDESVDVRHAVLNKVVAPYGTLLHYATKLERIDAVRVLLSEGADPSVLNEEGFSAFDTAQSKEVKCVYFQYFFEMIAQSNAGIPLNVVDNETSKNQAVHWAALHSNVDVVRYLCEYGFSVNAQNASGDTALHLALSRDEPEIVQCLLDFKADLSIKNNAGLDCRRSNSTVSEQRDLFSSFNSLDDDDVDNADQLPSSEHQFAASSPEAEGQIVVENGMAVVNGRGSCDWAVDESGDVVPDEPHDEQSRRIQSAAWKLLSNVWPEPQLTRVRLDESDGCSCCCLPEDSTNHGSQQLQLNVYFYSSSEVGHGPLVDQWQKLVPLFESCGFQVHFQQAVFNGQFPFEASALVCGVYAGRFRRCESYRLKVGGRRPIELISSDLAGFNAGLRTLAQLFVRTTRIEIPSPWSLPRLCVDDFPSRPVRAVLFDLAGCRVPTVQTLHDTASRLVSWLKLNVLMVHFEWRVQDSNLTLPYTSAELFRLQTACGQTFADFHLVPSLEVNCEEIGHHRCTVMLSQFSSLFSTSDSVHVGSNLCRWMLSKGLSNWQWFFEKFRRIFWSVGEQADLEKVHQLPLHCVLMLDKPLMDTDQKRAAVGLLDHSVCLCLSAGEPGFVADSIGSMTTDGELVCSAFNTAQNCVGLVVCDWSGCAIGCSAVAPALRYLPTTYFLGLAWNCRQRRTPDQLTDITAHAFLGSTELAPLFHAALAVGKVERALSPLSSRAAPVSAIVQILLNADSLDLDNVSFRSFKKARIELQASLDGLENLKRHCDFNNDQTLALLEMEVVLDLTILACRIGQSLCMLGTNPSPAYGCQMINVGISNLSPTARTDLANRLLEIKSRFQHVWLGRNLDTTLPEVMKMFNNLLHSLLPSSMHVLLIFWNKFHIHSCRLYAFHCVVGFVEREKYRQQFLERCDGVNRYNPDNVEFLEKYVREQCDKQGVDMEANLTLLKLYQLNPNLYNERIVCRIFLKCVMALPSADMVLAKCLLDEYRMESECLKTICDISALLETCRFKEAWQLIRKEADLVDLAIGFEEHVRHFVAHVVSITYQNIDTQLLQQLLGDVNDSDFENLCKQYNWTRKVDGSTFISNHEATIKSRNIEEKIEFNDMMSFIRDLSSEK</sequence>
<dbReference type="Pfam" id="PF00023">
    <property type="entry name" value="Ank"/>
    <property type="match status" value="1"/>
</dbReference>
<evidence type="ECO:0000256" key="6">
    <source>
        <dbReference type="PROSITE-ProRule" id="PRU00023"/>
    </source>
</evidence>
<dbReference type="GO" id="GO:0003743">
    <property type="term" value="F:translation initiation factor activity"/>
    <property type="evidence" value="ECO:0007669"/>
    <property type="project" value="UniProtKB-UniRule"/>
</dbReference>
<dbReference type="PANTHER" id="PTHR13022">
    <property type="entry name" value="EUKARYOTIC TRANSLATION INITIATION FACTOR 3 SUBUNIT 11"/>
    <property type="match status" value="1"/>
</dbReference>
<comment type="function">
    <text evidence="5">Component of the eukaryotic translation initiation factor 3 (eIF-3) complex, which is involved in protein synthesis of a specialized repertoire of mRNAs and, together with other initiation factors, stimulates binding of mRNA and methionyl-tRNAi to the 40S ribosome. The eIF-3 complex specifically targets and initiates translation of a subset of mRNAs involved in cell proliferation.</text>
</comment>
<keyword evidence="3" id="KW-0378">Hydrolase</keyword>
<dbReference type="EMBL" id="JYDH01000013">
    <property type="protein sequence ID" value="KRY40355.1"/>
    <property type="molecule type" value="Genomic_DNA"/>
</dbReference>
<feature type="domain" description="PCI" evidence="7">
    <location>
        <begin position="990"/>
        <end position="1160"/>
    </location>
</feature>
<dbReference type="GO" id="GO:0005852">
    <property type="term" value="C:eukaryotic translation initiation factor 3 complex"/>
    <property type="evidence" value="ECO:0007669"/>
    <property type="project" value="UniProtKB-UniRule"/>
</dbReference>
<evidence type="ECO:0000256" key="2">
    <source>
        <dbReference type="ARBA" id="ARBA00022540"/>
    </source>
</evidence>
<evidence type="ECO:0000259" key="7">
    <source>
        <dbReference type="PROSITE" id="PS50250"/>
    </source>
</evidence>
<dbReference type="HAMAP" id="MF_03010">
    <property type="entry name" value="eIF3k"/>
    <property type="match status" value="1"/>
</dbReference>
<dbReference type="InterPro" id="IPR009374">
    <property type="entry name" value="eIF3k"/>
</dbReference>
<reference evidence="8 9" key="1">
    <citation type="submission" date="2015-01" db="EMBL/GenBank/DDBJ databases">
        <title>Evolution of Trichinella species and genotypes.</title>
        <authorList>
            <person name="Korhonen P.K."/>
            <person name="Edoardo P."/>
            <person name="Giuseppe L.R."/>
            <person name="Gasser R.B."/>
        </authorList>
    </citation>
    <scope>NUCLEOTIDE SEQUENCE [LARGE SCALE GENOMIC DNA]</scope>
    <source>
        <strain evidence="8">ISS3</strain>
    </source>
</reference>
<dbReference type="GO" id="GO:0001732">
    <property type="term" value="P:formation of cytoplasmic translation initiation complex"/>
    <property type="evidence" value="ECO:0007669"/>
    <property type="project" value="UniProtKB-UniRule"/>
</dbReference>
<dbReference type="Proteomes" id="UP000054776">
    <property type="component" value="Unassembled WGS sequence"/>
</dbReference>
<comment type="subcellular location">
    <subcellularLocation>
        <location evidence="5">Cytoplasm</location>
    </subcellularLocation>
</comment>
<evidence type="ECO:0000256" key="4">
    <source>
        <dbReference type="ARBA" id="ARBA00022917"/>
    </source>
</evidence>
<dbReference type="SUPFAM" id="SSF46785">
    <property type="entry name" value="Winged helix' DNA-binding domain"/>
    <property type="match status" value="1"/>
</dbReference>
<proteinExistence type="inferred from homology"/>
<dbReference type="PANTHER" id="PTHR13022:SF0">
    <property type="entry name" value="EUKARYOTIC TRANSLATION INITIATION FACTOR 3 SUBUNIT K"/>
    <property type="match status" value="1"/>
</dbReference>
<comment type="subunit">
    <text evidence="5">Component of the eukaryotic translation initiation factor 3 (eIF-3) complex.</text>
</comment>
<dbReference type="InterPro" id="IPR016024">
    <property type="entry name" value="ARM-type_fold"/>
</dbReference>
<feature type="repeat" description="ANK" evidence="6">
    <location>
        <begin position="74"/>
        <end position="103"/>
    </location>
</feature>
<organism evidence="8 9">
    <name type="scientific">Trichinella spiralis</name>
    <name type="common">Trichina worm</name>
    <dbReference type="NCBI Taxonomy" id="6334"/>
    <lineage>
        <taxon>Eukaryota</taxon>
        <taxon>Metazoa</taxon>
        <taxon>Ecdysozoa</taxon>
        <taxon>Nematoda</taxon>
        <taxon>Enoplea</taxon>
        <taxon>Dorylaimia</taxon>
        <taxon>Trichinellida</taxon>
        <taxon>Trichinellidae</taxon>
        <taxon>Trichinella</taxon>
    </lineage>
</organism>
<dbReference type="OrthoDB" id="5806726at2759"/>
<dbReference type="InParanoid" id="A0A0V1BV74"/>
<dbReference type="FunFam" id="1.10.10.10:FF:000212">
    <property type="entry name" value="Eukaryotic translation initiation factor 3 subunit K"/>
    <property type="match status" value="1"/>
</dbReference>
<evidence type="ECO:0000256" key="1">
    <source>
        <dbReference type="ARBA" id="ARBA00022490"/>
    </source>
</evidence>
<feature type="repeat" description="ANK" evidence="6">
    <location>
        <begin position="179"/>
        <end position="211"/>
    </location>
</feature>
<comment type="similarity">
    <text evidence="5">Belongs to the eIF-3 subunit K family.</text>
</comment>
<keyword evidence="4 5" id="KW-0648">Protein biosynthesis</keyword>
<dbReference type="InterPro" id="IPR036388">
    <property type="entry name" value="WH-like_DNA-bd_sf"/>
</dbReference>
<dbReference type="Gene3D" id="1.25.40.20">
    <property type="entry name" value="Ankyrin repeat-containing domain"/>
    <property type="match status" value="2"/>
</dbReference>
<dbReference type="FunCoup" id="A0A0V1BV74">
    <property type="interactions" value="11"/>
</dbReference>
<dbReference type="Pfam" id="PF12796">
    <property type="entry name" value="Ank_2"/>
    <property type="match status" value="1"/>
</dbReference>
<dbReference type="GO" id="GO:0006446">
    <property type="term" value="P:regulation of translational initiation"/>
    <property type="evidence" value="ECO:0007669"/>
    <property type="project" value="InterPro"/>
</dbReference>
<dbReference type="SMART" id="SM00248">
    <property type="entry name" value="ANK"/>
    <property type="match status" value="3"/>
</dbReference>
<dbReference type="InterPro" id="IPR000717">
    <property type="entry name" value="PCI_dom"/>
</dbReference>
<dbReference type="AlphaFoldDB" id="A0A0V1BV74"/>
<protein>
    <recommendedName>
        <fullName evidence="5">Eukaryotic translation initiation factor 3 subunit K</fullName>
        <shortName evidence="5">eIF3k</shortName>
    </recommendedName>
    <alternativeName>
        <fullName evidence="5">eIF-3 p25</fullName>
    </alternativeName>
</protein>
<keyword evidence="2 5" id="KW-0396">Initiation factor</keyword>
<dbReference type="SUPFAM" id="SSF55545">
    <property type="entry name" value="beta-N-acetylhexosaminidase-like domain"/>
    <property type="match status" value="1"/>
</dbReference>
<dbReference type="PROSITE" id="PS50088">
    <property type="entry name" value="ANK_REPEAT"/>
    <property type="match status" value="3"/>
</dbReference>
<keyword evidence="1 5" id="KW-0963">Cytoplasm</keyword>
<dbReference type="InterPro" id="IPR029018">
    <property type="entry name" value="Hex-like_dom2"/>
</dbReference>
<dbReference type="SUPFAM" id="SSF48371">
    <property type="entry name" value="ARM repeat"/>
    <property type="match status" value="1"/>
</dbReference>
<evidence type="ECO:0000256" key="5">
    <source>
        <dbReference type="HAMAP-Rule" id="MF_03010"/>
    </source>
</evidence>
<dbReference type="InterPro" id="IPR016020">
    <property type="entry name" value="Transl_init_fac_sub12_N_euk"/>
</dbReference>
<evidence type="ECO:0000313" key="8">
    <source>
        <dbReference type="EMBL" id="KRY40355.1"/>
    </source>
</evidence>
<dbReference type="InterPro" id="IPR033464">
    <property type="entry name" value="CSN8_PSD8_EIF3K"/>
</dbReference>
<dbReference type="GO" id="GO:0043022">
    <property type="term" value="F:ribosome binding"/>
    <property type="evidence" value="ECO:0007669"/>
    <property type="project" value="InterPro"/>
</dbReference>
<name>A0A0V1BV74_TRISP</name>
<dbReference type="STRING" id="6334.A0A0V1BV74"/>
<keyword evidence="9" id="KW-1185">Reference proteome</keyword>
<dbReference type="PROSITE" id="PS50297">
    <property type="entry name" value="ANK_REP_REGION"/>
    <property type="match status" value="1"/>
</dbReference>
<dbReference type="InterPro" id="IPR036770">
    <property type="entry name" value="Ankyrin_rpt-contain_sf"/>
</dbReference>
<dbReference type="GO" id="GO:0003723">
    <property type="term" value="F:RNA binding"/>
    <property type="evidence" value="ECO:0007669"/>
    <property type="project" value="UniProtKB-UniRule"/>
</dbReference>
<dbReference type="InterPro" id="IPR002110">
    <property type="entry name" value="Ankyrin_rpt"/>
</dbReference>
<dbReference type="GO" id="GO:0033290">
    <property type="term" value="C:eukaryotic 48S preinitiation complex"/>
    <property type="evidence" value="ECO:0007669"/>
    <property type="project" value="UniProtKB-UniRule"/>
</dbReference>
<dbReference type="Pfam" id="PF10075">
    <property type="entry name" value="CSN8_PSD8_EIF3K"/>
    <property type="match status" value="1"/>
</dbReference>